<proteinExistence type="predicted"/>
<feature type="region of interest" description="Disordered" evidence="1">
    <location>
        <begin position="63"/>
        <end position="85"/>
    </location>
</feature>
<organism evidence="2 3">
    <name type="scientific">Actinomadura miaoliensis</name>
    <dbReference type="NCBI Taxonomy" id="430685"/>
    <lineage>
        <taxon>Bacteria</taxon>
        <taxon>Bacillati</taxon>
        <taxon>Actinomycetota</taxon>
        <taxon>Actinomycetes</taxon>
        <taxon>Streptosporangiales</taxon>
        <taxon>Thermomonosporaceae</taxon>
        <taxon>Actinomadura</taxon>
    </lineage>
</organism>
<name>A0ABP7WWL5_9ACTN</name>
<sequence length="100" mass="10931">MDAVRATRAQQAEHEGRGVEVASAARSAPFPREWGVPPAGEFSEERAAWVRARVAEHVALQEQRRQAGNAAAGMRSAAGGAHARRMRALHMKRRFAPCDM</sequence>
<comment type="caution">
    <text evidence="2">The sequence shown here is derived from an EMBL/GenBank/DDBJ whole genome shotgun (WGS) entry which is preliminary data.</text>
</comment>
<accession>A0ABP7WWL5</accession>
<feature type="compositionally biased region" description="Low complexity" evidence="1">
    <location>
        <begin position="67"/>
        <end position="81"/>
    </location>
</feature>
<dbReference type="EMBL" id="BAAAZG010000058">
    <property type="protein sequence ID" value="GAA4098759.1"/>
    <property type="molecule type" value="Genomic_DNA"/>
</dbReference>
<dbReference type="Proteomes" id="UP001500683">
    <property type="component" value="Unassembled WGS sequence"/>
</dbReference>
<protein>
    <submittedName>
        <fullName evidence="2">Uncharacterized protein</fullName>
    </submittedName>
</protein>
<feature type="region of interest" description="Disordered" evidence="1">
    <location>
        <begin position="1"/>
        <end position="39"/>
    </location>
</feature>
<evidence type="ECO:0000256" key="1">
    <source>
        <dbReference type="SAM" id="MobiDB-lite"/>
    </source>
</evidence>
<evidence type="ECO:0000313" key="3">
    <source>
        <dbReference type="Proteomes" id="UP001500683"/>
    </source>
</evidence>
<evidence type="ECO:0000313" key="2">
    <source>
        <dbReference type="EMBL" id="GAA4098759.1"/>
    </source>
</evidence>
<gene>
    <name evidence="2" type="ORF">GCM10022214_74230</name>
</gene>
<reference evidence="3" key="1">
    <citation type="journal article" date="2019" name="Int. J. Syst. Evol. Microbiol.">
        <title>The Global Catalogue of Microorganisms (GCM) 10K type strain sequencing project: providing services to taxonomists for standard genome sequencing and annotation.</title>
        <authorList>
            <consortium name="The Broad Institute Genomics Platform"/>
            <consortium name="The Broad Institute Genome Sequencing Center for Infectious Disease"/>
            <person name="Wu L."/>
            <person name="Ma J."/>
        </authorList>
    </citation>
    <scope>NUCLEOTIDE SEQUENCE [LARGE SCALE GENOMIC DNA]</scope>
    <source>
        <strain evidence="3">JCM 16702</strain>
    </source>
</reference>
<keyword evidence="3" id="KW-1185">Reference proteome</keyword>